<evidence type="ECO:0000313" key="10">
    <source>
        <dbReference type="EMBL" id="GAA3718704.1"/>
    </source>
</evidence>
<evidence type="ECO:0000256" key="3">
    <source>
        <dbReference type="ARBA" id="ARBA00022448"/>
    </source>
</evidence>
<evidence type="ECO:0000256" key="7">
    <source>
        <dbReference type="ARBA" id="ARBA00023136"/>
    </source>
</evidence>
<keyword evidence="11" id="KW-1185">Reference proteome</keyword>
<dbReference type="PANTHER" id="PTHR30413:SF8">
    <property type="entry name" value="TRANSPORT PERMEASE PROTEIN"/>
    <property type="match status" value="1"/>
</dbReference>
<sequence length="245" mass="27835">MSRATLRGADVNTVFGQAWLILNPLLLAGVYYLLVTIIRQRHDPELFTHLTLALFAFTMVQTAASSGATSVTGSGRLLINTAFPRLLIPLSAVRTAFFRFLPTIPVYLVFHAIFGLPWHPRMLVSLYFLLTMIVFSMGLAAFFATCQVYFRDTSNFLPYVLRLWMYLSPVLWLPEMLDRMGAGLRFVVELNPMYPMLTGYANLLQDQSYPPLWMWIAAAAWAIGAVLVGFLYFISREREFAVRLT</sequence>
<dbReference type="RefSeq" id="WP_344814571.1">
    <property type="nucleotide sequence ID" value="NZ_BAAAYX010000027.1"/>
</dbReference>
<feature type="transmembrane region" description="Helical" evidence="8">
    <location>
        <begin position="212"/>
        <end position="234"/>
    </location>
</feature>
<feature type="domain" description="ABC-2 type transporter transmembrane" evidence="9">
    <location>
        <begin position="15"/>
        <end position="200"/>
    </location>
</feature>
<evidence type="ECO:0000313" key="11">
    <source>
        <dbReference type="Proteomes" id="UP001500051"/>
    </source>
</evidence>
<protein>
    <submittedName>
        <fullName evidence="10">ABC transporter permease</fullName>
    </submittedName>
</protein>
<evidence type="ECO:0000256" key="6">
    <source>
        <dbReference type="ARBA" id="ARBA00022989"/>
    </source>
</evidence>
<comment type="subcellular location">
    <subcellularLocation>
        <location evidence="1">Cell inner membrane</location>
        <topology evidence="1">Multi-pass membrane protein</topology>
    </subcellularLocation>
</comment>
<dbReference type="Proteomes" id="UP001500051">
    <property type="component" value="Unassembled WGS sequence"/>
</dbReference>
<dbReference type="InterPro" id="IPR013525">
    <property type="entry name" value="ABC2_TM"/>
</dbReference>
<evidence type="ECO:0000256" key="4">
    <source>
        <dbReference type="ARBA" id="ARBA00022475"/>
    </source>
</evidence>
<feature type="transmembrane region" description="Helical" evidence="8">
    <location>
        <begin position="46"/>
        <end position="64"/>
    </location>
</feature>
<keyword evidence="4" id="KW-1003">Cell membrane</keyword>
<feature type="transmembrane region" description="Helical" evidence="8">
    <location>
        <begin position="96"/>
        <end position="114"/>
    </location>
</feature>
<name>A0ABP7EFY3_9ACTN</name>
<keyword evidence="6 8" id="KW-1133">Transmembrane helix</keyword>
<evidence type="ECO:0000259" key="9">
    <source>
        <dbReference type="Pfam" id="PF01061"/>
    </source>
</evidence>
<dbReference type="EMBL" id="BAAAYX010000027">
    <property type="protein sequence ID" value="GAA3718704.1"/>
    <property type="molecule type" value="Genomic_DNA"/>
</dbReference>
<feature type="transmembrane region" description="Helical" evidence="8">
    <location>
        <begin position="156"/>
        <end position="173"/>
    </location>
</feature>
<keyword evidence="5 8" id="KW-0812">Transmembrane</keyword>
<feature type="transmembrane region" description="Helical" evidence="8">
    <location>
        <begin position="14"/>
        <end position="34"/>
    </location>
</feature>
<proteinExistence type="inferred from homology"/>
<reference evidence="11" key="1">
    <citation type="journal article" date="2019" name="Int. J. Syst. Evol. Microbiol.">
        <title>The Global Catalogue of Microorganisms (GCM) 10K type strain sequencing project: providing services to taxonomists for standard genome sequencing and annotation.</title>
        <authorList>
            <consortium name="The Broad Institute Genomics Platform"/>
            <consortium name="The Broad Institute Genome Sequencing Center for Infectious Disease"/>
            <person name="Wu L."/>
            <person name="Ma J."/>
        </authorList>
    </citation>
    <scope>NUCLEOTIDE SEQUENCE [LARGE SCALE GENOMIC DNA]</scope>
    <source>
        <strain evidence="11">JCM 16548</strain>
    </source>
</reference>
<evidence type="ECO:0000256" key="2">
    <source>
        <dbReference type="ARBA" id="ARBA00007783"/>
    </source>
</evidence>
<gene>
    <name evidence="10" type="ORF">GCM10022204_43510</name>
</gene>
<evidence type="ECO:0000256" key="1">
    <source>
        <dbReference type="ARBA" id="ARBA00004429"/>
    </source>
</evidence>
<comment type="similarity">
    <text evidence="2">Belongs to the ABC-2 integral membrane protein family.</text>
</comment>
<comment type="caution">
    <text evidence="10">The sequence shown here is derived from an EMBL/GenBank/DDBJ whole genome shotgun (WGS) entry which is preliminary data.</text>
</comment>
<evidence type="ECO:0000256" key="8">
    <source>
        <dbReference type="SAM" id="Phobius"/>
    </source>
</evidence>
<feature type="transmembrane region" description="Helical" evidence="8">
    <location>
        <begin position="126"/>
        <end position="150"/>
    </location>
</feature>
<organism evidence="10 11">
    <name type="scientific">Microlunatus aurantiacus</name>
    <dbReference type="NCBI Taxonomy" id="446786"/>
    <lineage>
        <taxon>Bacteria</taxon>
        <taxon>Bacillati</taxon>
        <taxon>Actinomycetota</taxon>
        <taxon>Actinomycetes</taxon>
        <taxon>Propionibacteriales</taxon>
        <taxon>Propionibacteriaceae</taxon>
        <taxon>Microlunatus</taxon>
    </lineage>
</organism>
<dbReference type="PANTHER" id="PTHR30413">
    <property type="entry name" value="INNER MEMBRANE TRANSPORT PERMEASE"/>
    <property type="match status" value="1"/>
</dbReference>
<evidence type="ECO:0000256" key="5">
    <source>
        <dbReference type="ARBA" id="ARBA00022692"/>
    </source>
</evidence>
<keyword evidence="3" id="KW-0813">Transport</keyword>
<dbReference type="Pfam" id="PF01061">
    <property type="entry name" value="ABC2_membrane"/>
    <property type="match status" value="1"/>
</dbReference>
<keyword evidence="7 8" id="KW-0472">Membrane</keyword>
<accession>A0ABP7EFY3</accession>